<dbReference type="InParanoid" id="Q74BS8"/>
<dbReference type="Gene3D" id="2.60.40.10">
    <property type="entry name" value="Immunoglobulins"/>
    <property type="match status" value="1"/>
</dbReference>
<proteinExistence type="predicted"/>
<dbReference type="RefSeq" id="WP_010942592.1">
    <property type="nucleotide sequence ID" value="NC_002939.5"/>
</dbReference>
<dbReference type="EMBL" id="AE017180">
    <property type="protein sequence ID" value="AAR35324.1"/>
    <property type="molecule type" value="Genomic_DNA"/>
</dbReference>
<dbReference type="Proteomes" id="UP000000577">
    <property type="component" value="Chromosome"/>
</dbReference>
<evidence type="ECO:0000313" key="4">
    <source>
        <dbReference type="Proteomes" id="UP000000577"/>
    </source>
</evidence>
<dbReference type="HOGENOM" id="CLU_771080_0_0_7"/>
<accession>Q74BS8</accession>
<dbReference type="PATRIC" id="fig|243231.5.peg.1985"/>
<dbReference type="InterPro" id="IPR002909">
    <property type="entry name" value="IPT_dom"/>
</dbReference>
<evidence type="ECO:0000259" key="2">
    <source>
        <dbReference type="Pfam" id="PF01833"/>
    </source>
</evidence>
<evidence type="ECO:0000256" key="1">
    <source>
        <dbReference type="SAM" id="SignalP"/>
    </source>
</evidence>
<dbReference type="OrthoDB" id="5398506at2"/>
<dbReference type="STRING" id="243231.GSU1948"/>
<dbReference type="InterPro" id="IPR013783">
    <property type="entry name" value="Ig-like_fold"/>
</dbReference>
<sequence length="359" mass="38570">MKTKRTLQALVPSLLIPLLVPLGALAAPSITSVSNSTLSNGQVVTISGSGFGAKTTVAPQFWDTVENQSAYSGLANGATVPTGSGKPWETQCTWDGGACVKYSTTASEQRGLSTATYRATSTTQGLLEGRRIAGTNKIYVSWWWKPGTNPVSGDHSSKFIRLSSSSDVSNKTMSWTQMHNYIYRSDTGYCNNEGWANWNGNVGQWNFHEVMIDGASRTYSLKINGKYLANNSSWANCAAFNFDYVWMIGWDAGGNSPPAITSWMDDIYVDNTFSRVMICDNANFSSATKCEMQIPTNTWTDGQLQVTVNQGSFPTNSTAYLYVVDANGSPSASKQITFGTSSGGGTATIAPPSGLKVVN</sequence>
<reference evidence="3 4" key="2">
    <citation type="journal article" date="2012" name="BMC Genomics">
        <title>Comparative genomic analysis of Geobacter sulfurreducens KN400, a strain with enhanced capacity for extracellular electron transfer and electricity production.</title>
        <authorList>
            <person name="Butler J.E."/>
            <person name="Young N.D."/>
            <person name="Aklujkar M."/>
            <person name="Lovley D.R."/>
        </authorList>
    </citation>
    <scope>NUCLEOTIDE SEQUENCE [LARGE SCALE GENOMIC DNA]</scope>
    <source>
        <strain evidence="4">ATCC 51573 / DSM 12127 / PCA</strain>
    </source>
</reference>
<dbReference type="EnsemblBacteria" id="AAR35324">
    <property type="protein sequence ID" value="AAR35324"/>
    <property type="gene ID" value="GSU1948"/>
</dbReference>
<keyword evidence="1" id="KW-0732">Signal</keyword>
<dbReference type="eggNOG" id="ENOG5033E3Y">
    <property type="taxonomic scope" value="Bacteria"/>
</dbReference>
<dbReference type="KEGG" id="gsu:GSU1948"/>
<gene>
    <name evidence="3" type="ordered locus">GSU1948</name>
</gene>
<feature type="domain" description="IPT/TIG" evidence="2">
    <location>
        <begin position="28"/>
        <end position="99"/>
    </location>
</feature>
<name>Q74BS8_GEOSL</name>
<organism evidence="3 4">
    <name type="scientific">Geobacter sulfurreducens (strain ATCC 51573 / DSM 12127 / PCA)</name>
    <dbReference type="NCBI Taxonomy" id="243231"/>
    <lineage>
        <taxon>Bacteria</taxon>
        <taxon>Pseudomonadati</taxon>
        <taxon>Thermodesulfobacteriota</taxon>
        <taxon>Desulfuromonadia</taxon>
        <taxon>Geobacterales</taxon>
        <taxon>Geobacteraceae</taxon>
        <taxon>Geobacter</taxon>
    </lineage>
</organism>
<keyword evidence="4" id="KW-1185">Reference proteome</keyword>
<protein>
    <recommendedName>
        <fullName evidence="2">IPT/TIG domain-containing protein</fullName>
    </recommendedName>
</protein>
<feature type="signal peptide" evidence="1">
    <location>
        <begin position="1"/>
        <end position="26"/>
    </location>
</feature>
<feature type="chain" id="PRO_5004285319" description="IPT/TIG domain-containing protein" evidence="1">
    <location>
        <begin position="27"/>
        <end position="359"/>
    </location>
</feature>
<dbReference type="AlphaFoldDB" id="Q74BS8"/>
<reference evidence="3 4" key="1">
    <citation type="journal article" date="2003" name="Science">
        <title>Genome of Geobacter sulfurreducens: metal reduction in subsurface environments.</title>
        <authorList>
            <person name="Methe B.A."/>
            <person name="Nelson K.E."/>
            <person name="Eisen J.A."/>
            <person name="Paulsen I.T."/>
            <person name="Nelson W."/>
            <person name="Heidelberg J.F."/>
            <person name="Wu D."/>
            <person name="Wu M."/>
            <person name="Ward N."/>
            <person name="Beanan M.J."/>
            <person name="Dodson R.J."/>
            <person name="Madupu R."/>
            <person name="Brinkac L.M."/>
            <person name="Daugherty S.C."/>
            <person name="DeBoy R.T."/>
            <person name="Durkin A.S."/>
            <person name="Gwinn M."/>
            <person name="Kolonay J.F."/>
            <person name="Sullivan S.A."/>
            <person name="Haft D.H."/>
            <person name="Selengut J."/>
            <person name="Davidsen T.M."/>
            <person name="Zafar N."/>
            <person name="White O."/>
            <person name="Tran B."/>
            <person name="Romero C."/>
            <person name="Forberger H.A."/>
            <person name="Weidman J."/>
            <person name="Khouri H."/>
            <person name="Feldblyum T.V."/>
            <person name="Utterback T.R."/>
            <person name="Van Aken S.E."/>
            <person name="Lovley D.R."/>
            <person name="Fraser C.M."/>
        </authorList>
    </citation>
    <scope>NUCLEOTIDE SEQUENCE [LARGE SCALE GENOMIC DNA]</scope>
    <source>
        <strain evidence="4">ATCC 51573 / DSM 12127 / PCA</strain>
    </source>
</reference>
<evidence type="ECO:0000313" key="3">
    <source>
        <dbReference type="EMBL" id="AAR35324.1"/>
    </source>
</evidence>
<dbReference type="Pfam" id="PF01833">
    <property type="entry name" value="TIG"/>
    <property type="match status" value="1"/>
</dbReference>